<dbReference type="Proteomes" id="UP001289374">
    <property type="component" value="Unassembled WGS sequence"/>
</dbReference>
<keyword evidence="2" id="KW-1185">Reference proteome</keyword>
<dbReference type="AlphaFoldDB" id="A0AAE1W1W5"/>
<evidence type="ECO:0000313" key="2">
    <source>
        <dbReference type="Proteomes" id="UP001289374"/>
    </source>
</evidence>
<accession>A0AAE1W1W5</accession>
<proteinExistence type="predicted"/>
<evidence type="ECO:0000313" key="1">
    <source>
        <dbReference type="EMBL" id="KAK4385255.1"/>
    </source>
</evidence>
<protein>
    <submittedName>
        <fullName evidence="1">Uncharacterized protein</fullName>
    </submittedName>
</protein>
<reference evidence="1" key="1">
    <citation type="submission" date="2020-06" db="EMBL/GenBank/DDBJ databases">
        <authorList>
            <person name="Li T."/>
            <person name="Hu X."/>
            <person name="Zhang T."/>
            <person name="Song X."/>
            <person name="Zhang H."/>
            <person name="Dai N."/>
            <person name="Sheng W."/>
            <person name="Hou X."/>
            <person name="Wei L."/>
        </authorList>
    </citation>
    <scope>NUCLEOTIDE SEQUENCE</scope>
    <source>
        <strain evidence="1">K16</strain>
        <tissue evidence="1">Leaf</tissue>
    </source>
</reference>
<reference evidence="1" key="2">
    <citation type="journal article" date="2024" name="Plant">
        <title>Genomic evolution and insights into agronomic trait innovations of Sesamum species.</title>
        <authorList>
            <person name="Miao H."/>
            <person name="Wang L."/>
            <person name="Qu L."/>
            <person name="Liu H."/>
            <person name="Sun Y."/>
            <person name="Le M."/>
            <person name="Wang Q."/>
            <person name="Wei S."/>
            <person name="Zheng Y."/>
            <person name="Lin W."/>
            <person name="Duan Y."/>
            <person name="Cao H."/>
            <person name="Xiong S."/>
            <person name="Wang X."/>
            <person name="Wei L."/>
            <person name="Li C."/>
            <person name="Ma Q."/>
            <person name="Ju M."/>
            <person name="Zhao R."/>
            <person name="Li G."/>
            <person name="Mu C."/>
            <person name="Tian Q."/>
            <person name="Mei H."/>
            <person name="Zhang T."/>
            <person name="Gao T."/>
            <person name="Zhang H."/>
        </authorList>
    </citation>
    <scope>NUCLEOTIDE SEQUENCE</scope>
    <source>
        <strain evidence="1">K16</strain>
    </source>
</reference>
<name>A0AAE1W1W5_9LAMI</name>
<comment type="caution">
    <text evidence="1">The sequence shown here is derived from an EMBL/GenBank/DDBJ whole genome shotgun (WGS) entry which is preliminary data.</text>
</comment>
<gene>
    <name evidence="1" type="ORF">Sango_2649500</name>
</gene>
<organism evidence="1 2">
    <name type="scientific">Sesamum angolense</name>
    <dbReference type="NCBI Taxonomy" id="2727404"/>
    <lineage>
        <taxon>Eukaryota</taxon>
        <taxon>Viridiplantae</taxon>
        <taxon>Streptophyta</taxon>
        <taxon>Embryophyta</taxon>
        <taxon>Tracheophyta</taxon>
        <taxon>Spermatophyta</taxon>
        <taxon>Magnoliopsida</taxon>
        <taxon>eudicotyledons</taxon>
        <taxon>Gunneridae</taxon>
        <taxon>Pentapetalae</taxon>
        <taxon>asterids</taxon>
        <taxon>lamiids</taxon>
        <taxon>Lamiales</taxon>
        <taxon>Pedaliaceae</taxon>
        <taxon>Sesamum</taxon>
    </lineage>
</organism>
<dbReference type="EMBL" id="JACGWL010000016">
    <property type="protein sequence ID" value="KAK4385255.1"/>
    <property type="molecule type" value="Genomic_DNA"/>
</dbReference>
<sequence length="227" mass="25297">MVENFEGVLKKEWYREDLKVLTSQIKEHESLLRLKRRWLMDLPLSISEQKRVEETLPPEDKISTEILAIRVPWCVERFALALRLPHPRSDRKCAAQWVSEYAQQNLMEEVIGAVDIYGGRILGFDASISGAATLYCSRNYSHSSLAIGALAGIYRTESPQLFGDIQVPGNVERCVSSLRLLGSVSARLCLGLNPSRSSLMVTGVNIMAQSSFAAGSIMRPSIVLLQC</sequence>